<sequence length="76" mass="8328">MGTQPNTATGTEIAPDVAKIMRLHNVDAPLKRSQPVPKLSSPVNGNHQERETHNQVESLLCNVRQCIVVQNSICLV</sequence>
<protein>
    <submittedName>
        <fullName evidence="2">GM13119</fullName>
    </submittedName>
</protein>
<evidence type="ECO:0000313" key="2">
    <source>
        <dbReference type="EMBL" id="EDW49317.1"/>
    </source>
</evidence>
<dbReference type="EMBL" id="CH677536">
    <property type="protein sequence ID" value="EDW49317.1"/>
    <property type="molecule type" value="Genomic_DNA"/>
</dbReference>
<name>B4IP07_DROSE</name>
<feature type="region of interest" description="Disordered" evidence="1">
    <location>
        <begin position="26"/>
        <end position="53"/>
    </location>
</feature>
<evidence type="ECO:0000313" key="3">
    <source>
        <dbReference type="Proteomes" id="UP000001292"/>
    </source>
</evidence>
<keyword evidence="3" id="KW-1185">Reference proteome</keyword>
<dbReference type="PhylomeDB" id="B4IP07"/>
<dbReference type="Proteomes" id="UP000001292">
    <property type="component" value="Unassembled WGS sequence"/>
</dbReference>
<proteinExistence type="predicted"/>
<accession>B4IP07</accession>
<organism evidence="3">
    <name type="scientific">Drosophila sechellia</name>
    <name type="common">Fruit fly</name>
    <dbReference type="NCBI Taxonomy" id="7238"/>
    <lineage>
        <taxon>Eukaryota</taxon>
        <taxon>Metazoa</taxon>
        <taxon>Ecdysozoa</taxon>
        <taxon>Arthropoda</taxon>
        <taxon>Hexapoda</taxon>
        <taxon>Insecta</taxon>
        <taxon>Pterygota</taxon>
        <taxon>Neoptera</taxon>
        <taxon>Endopterygota</taxon>
        <taxon>Diptera</taxon>
        <taxon>Brachycera</taxon>
        <taxon>Muscomorpha</taxon>
        <taxon>Ephydroidea</taxon>
        <taxon>Drosophilidae</taxon>
        <taxon>Drosophila</taxon>
        <taxon>Sophophora</taxon>
    </lineage>
</organism>
<evidence type="ECO:0000256" key="1">
    <source>
        <dbReference type="SAM" id="MobiDB-lite"/>
    </source>
</evidence>
<reference evidence="2 3" key="1">
    <citation type="journal article" date="2007" name="Nature">
        <title>Evolution of genes and genomes on the Drosophila phylogeny.</title>
        <authorList>
            <consortium name="Drosophila 12 Genomes Consortium"/>
            <person name="Clark A.G."/>
            <person name="Eisen M.B."/>
            <person name="Smith D.R."/>
            <person name="Bergman C.M."/>
            <person name="Oliver B."/>
            <person name="Markow T.A."/>
            <person name="Kaufman T.C."/>
            <person name="Kellis M."/>
            <person name="Gelbart W."/>
            <person name="Iyer V.N."/>
            <person name="Pollard D.A."/>
            <person name="Sackton T.B."/>
            <person name="Larracuente A.M."/>
            <person name="Singh N.D."/>
            <person name="Abad J.P."/>
            <person name="Abt D.N."/>
            <person name="Adryan B."/>
            <person name="Aguade M."/>
            <person name="Akashi H."/>
            <person name="Anderson W.W."/>
            <person name="Aquadro C.F."/>
            <person name="Ardell D.H."/>
            <person name="Arguello R."/>
            <person name="Artieri C.G."/>
            <person name="Barbash D.A."/>
            <person name="Barker D."/>
            <person name="Barsanti P."/>
            <person name="Batterham P."/>
            <person name="Batzoglou S."/>
            <person name="Begun D."/>
            <person name="Bhutkar A."/>
            <person name="Blanco E."/>
            <person name="Bosak S.A."/>
            <person name="Bradley R.K."/>
            <person name="Brand A.D."/>
            <person name="Brent M.R."/>
            <person name="Brooks A.N."/>
            <person name="Brown R.H."/>
            <person name="Butlin R.K."/>
            <person name="Caggese C."/>
            <person name="Calvi B.R."/>
            <person name="Bernardo de Carvalho A."/>
            <person name="Caspi A."/>
            <person name="Castrezana S."/>
            <person name="Celniker S.E."/>
            <person name="Chang J.L."/>
            <person name="Chapple C."/>
            <person name="Chatterji S."/>
            <person name="Chinwalla A."/>
            <person name="Civetta A."/>
            <person name="Clifton S.W."/>
            <person name="Comeron J.M."/>
            <person name="Costello J.C."/>
            <person name="Coyne J.A."/>
            <person name="Daub J."/>
            <person name="David R.G."/>
            <person name="Delcher A.L."/>
            <person name="Delehaunty K."/>
            <person name="Do C.B."/>
            <person name="Ebling H."/>
            <person name="Edwards K."/>
            <person name="Eickbush T."/>
            <person name="Evans J.D."/>
            <person name="Filipski A."/>
            <person name="Findeiss S."/>
            <person name="Freyhult E."/>
            <person name="Fulton L."/>
            <person name="Fulton R."/>
            <person name="Garcia A.C."/>
            <person name="Gardiner A."/>
            <person name="Garfield D.A."/>
            <person name="Garvin B.E."/>
            <person name="Gibson G."/>
            <person name="Gilbert D."/>
            <person name="Gnerre S."/>
            <person name="Godfrey J."/>
            <person name="Good R."/>
            <person name="Gotea V."/>
            <person name="Gravely B."/>
            <person name="Greenberg A.J."/>
            <person name="Griffiths-Jones S."/>
            <person name="Gross S."/>
            <person name="Guigo R."/>
            <person name="Gustafson E.A."/>
            <person name="Haerty W."/>
            <person name="Hahn M.W."/>
            <person name="Halligan D.L."/>
            <person name="Halpern A.L."/>
            <person name="Halter G.M."/>
            <person name="Han M.V."/>
            <person name="Heger A."/>
            <person name="Hillier L."/>
            <person name="Hinrichs A.S."/>
            <person name="Holmes I."/>
            <person name="Hoskins R.A."/>
            <person name="Hubisz M.J."/>
            <person name="Hultmark D."/>
            <person name="Huntley M.A."/>
            <person name="Jaffe D.B."/>
            <person name="Jagadeeshan S."/>
            <person name="Jeck W.R."/>
            <person name="Johnson J."/>
            <person name="Jones C.D."/>
            <person name="Jordan W.C."/>
            <person name="Karpen G.H."/>
            <person name="Kataoka E."/>
            <person name="Keightley P.D."/>
            <person name="Kheradpour P."/>
            <person name="Kirkness E.F."/>
            <person name="Koerich L.B."/>
            <person name="Kristiansen K."/>
            <person name="Kudrna D."/>
            <person name="Kulathinal R.J."/>
            <person name="Kumar S."/>
            <person name="Kwok R."/>
            <person name="Lander E."/>
            <person name="Langley C.H."/>
            <person name="Lapoint R."/>
            <person name="Lazzaro B.P."/>
            <person name="Lee S.J."/>
            <person name="Levesque L."/>
            <person name="Li R."/>
            <person name="Lin C.F."/>
            <person name="Lin M.F."/>
            <person name="Lindblad-Toh K."/>
            <person name="Llopart A."/>
            <person name="Long M."/>
            <person name="Low L."/>
            <person name="Lozovsky E."/>
            <person name="Lu J."/>
            <person name="Luo M."/>
            <person name="Machado C.A."/>
            <person name="Makalowski W."/>
            <person name="Marzo M."/>
            <person name="Matsuda M."/>
            <person name="Matzkin L."/>
            <person name="McAllister B."/>
            <person name="McBride C.S."/>
            <person name="McKernan B."/>
            <person name="McKernan K."/>
            <person name="Mendez-Lago M."/>
            <person name="Minx P."/>
            <person name="Mollenhauer M.U."/>
            <person name="Montooth K."/>
            <person name="Mount S.M."/>
            <person name="Mu X."/>
            <person name="Myers E."/>
            <person name="Negre B."/>
            <person name="Newfeld S."/>
            <person name="Nielsen R."/>
            <person name="Noor M.A."/>
            <person name="O'Grady P."/>
            <person name="Pachter L."/>
            <person name="Papaceit M."/>
            <person name="Parisi M.J."/>
            <person name="Parisi M."/>
            <person name="Parts L."/>
            <person name="Pedersen J.S."/>
            <person name="Pesole G."/>
            <person name="Phillippy A.M."/>
            <person name="Ponting C.P."/>
            <person name="Pop M."/>
            <person name="Porcelli D."/>
            <person name="Powell J.R."/>
            <person name="Prohaska S."/>
            <person name="Pruitt K."/>
            <person name="Puig M."/>
            <person name="Quesneville H."/>
            <person name="Ram K.R."/>
            <person name="Rand D."/>
            <person name="Rasmussen M.D."/>
            <person name="Reed L.K."/>
            <person name="Reenan R."/>
            <person name="Reily A."/>
            <person name="Remington K.A."/>
            <person name="Rieger T.T."/>
            <person name="Ritchie M.G."/>
            <person name="Robin C."/>
            <person name="Rogers Y.H."/>
            <person name="Rohde C."/>
            <person name="Rozas J."/>
            <person name="Rubenfield M.J."/>
            <person name="Ruiz A."/>
            <person name="Russo S."/>
            <person name="Salzberg S.L."/>
            <person name="Sanchez-Gracia A."/>
            <person name="Saranga D.J."/>
            <person name="Sato H."/>
            <person name="Schaeffer S.W."/>
            <person name="Schatz M.C."/>
            <person name="Schlenke T."/>
            <person name="Schwartz R."/>
            <person name="Segarra C."/>
            <person name="Singh R.S."/>
            <person name="Sirot L."/>
            <person name="Sirota M."/>
            <person name="Sisneros N.B."/>
            <person name="Smith C.D."/>
            <person name="Smith T.F."/>
            <person name="Spieth J."/>
            <person name="Stage D.E."/>
            <person name="Stark A."/>
            <person name="Stephan W."/>
            <person name="Strausberg R.L."/>
            <person name="Strempel S."/>
            <person name="Sturgill D."/>
            <person name="Sutton G."/>
            <person name="Sutton G.G."/>
            <person name="Tao W."/>
            <person name="Teichmann S."/>
            <person name="Tobari Y.N."/>
            <person name="Tomimura Y."/>
            <person name="Tsolas J.M."/>
            <person name="Valente V.L."/>
            <person name="Venter E."/>
            <person name="Venter J.C."/>
            <person name="Vicario S."/>
            <person name="Vieira F.G."/>
            <person name="Vilella A.J."/>
            <person name="Villasante A."/>
            <person name="Walenz B."/>
            <person name="Wang J."/>
            <person name="Wasserman M."/>
            <person name="Watts T."/>
            <person name="Wilson D."/>
            <person name="Wilson R.K."/>
            <person name="Wing R.A."/>
            <person name="Wolfner M.F."/>
            <person name="Wong A."/>
            <person name="Wong G.K."/>
            <person name="Wu C.I."/>
            <person name="Wu G."/>
            <person name="Yamamoto D."/>
            <person name="Yang H.P."/>
            <person name="Yang S.P."/>
            <person name="Yorke J.A."/>
            <person name="Yoshida K."/>
            <person name="Zdobnov E."/>
            <person name="Zhang P."/>
            <person name="Zhang Y."/>
            <person name="Zimin A.V."/>
            <person name="Baldwin J."/>
            <person name="Abdouelleil A."/>
            <person name="Abdulkadir J."/>
            <person name="Abebe A."/>
            <person name="Abera B."/>
            <person name="Abreu J."/>
            <person name="Acer S.C."/>
            <person name="Aftuck L."/>
            <person name="Alexander A."/>
            <person name="An P."/>
            <person name="Anderson E."/>
            <person name="Anderson S."/>
            <person name="Arachi H."/>
            <person name="Azer M."/>
            <person name="Bachantsang P."/>
            <person name="Barry A."/>
            <person name="Bayul T."/>
            <person name="Berlin A."/>
            <person name="Bessette D."/>
            <person name="Bloom T."/>
            <person name="Blye J."/>
            <person name="Boguslavskiy L."/>
            <person name="Bonnet C."/>
            <person name="Boukhgalter B."/>
            <person name="Bourzgui I."/>
            <person name="Brown A."/>
            <person name="Cahill P."/>
            <person name="Channer S."/>
            <person name="Cheshatsang Y."/>
            <person name="Chuda L."/>
            <person name="Citroen M."/>
            <person name="Collymore A."/>
            <person name="Cooke P."/>
            <person name="Costello M."/>
            <person name="D'Aco K."/>
            <person name="Daza R."/>
            <person name="De Haan G."/>
            <person name="DeGray S."/>
            <person name="DeMaso C."/>
            <person name="Dhargay N."/>
            <person name="Dooley K."/>
            <person name="Dooley E."/>
            <person name="Doricent M."/>
            <person name="Dorje P."/>
            <person name="Dorjee K."/>
            <person name="Dupes A."/>
            <person name="Elong R."/>
            <person name="Falk J."/>
            <person name="Farina A."/>
            <person name="Faro S."/>
            <person name="Ferguson D."/>
            <person name="Fisher S."/>
            <person name="Foley C.D."/>
            <person name="Franke A."/>
            <person name="Friedrich D."/>
            <person name="Gadbois L."/>
            <person name="Gearin G."/>
            <person name="Gearin C.R."/>
            <person name="Giannoukos G."/>
            <person name="Goode T."/>
            <person name="Graham J."/>
            <person name="Grandbois E."/>
            <person name="Grewal S."/>
            <person name="Gyaltsen K."/>
            <person name="Hafez N."/>
            <person name="Hagos B."/>
            <person name="Hall J."/>
            <person name="Henson C."/>
            <person name="Hollinger A."/>
            <person name="Honan T."/>
            <person name="Huard M.D."/>
            <person name="Hughes L."/>
            <person name="Hurhula B."/>
            <person name="Husby M.E."/>
            <person name="Kamat A."/>
            <person name="Kanga B."/>
            <person name="Kashin S."/>
            <person name="Khazanovich D."/>
            <person name="Kisner P."/>
            <person name="Lance K."/>
            <person name="Lara M."/>
            <person name="Lee W."/>
            <person name="Lennon N."/>
            <person name="Letendre F."/>
            <person name="LeVine R."/>
            <person name="Lipovsky A."/>
            <person name="Liu X."/>
            <person name="Liu J."/>
            <person name="Liu S."/>
            <person name="Lokyitsang T."/>
            <person name="Lokyitsang Y."/>
            <person name="Lubonja R."/>
            <person name="Lui A."/>
            <person name="MacDonald P."/>
            <person name="Magnisalis V."/>
            <person name="Maru K."/>
            <person name="Matthews C."/>
            <person name="McCusker W."/>
            <person name="McDonough S."/>
            <person name="Mehta T."/>
            <person name="Meldrim J."/>
            <person name="Meneus L."/>
            <person name="Mihai O."/>
            <person name="Mihalev A."/>
            <person name="Mihova T."/>
            <person name="Mittelman R."/>
            <person name="Mlenga V."/>
            <person name="Montmayeur A."/>
            <person name="Mulrain L."/>
            <person name="Navidi A."/>
            <person name="Naylor J."/>
            <person name="Negash T."/>
            <person name="Nguyen T."/>
            <person name="Nguyen N."/>
            <person name="Nicol R."/>
            <person name="Norbu C."/>
            <person name="Norbu N."/>
            <person name="Novod N."/>
            <person name="O'Neill B."/>
            <person name="Osman S."/>
            <person name="Markiewicz E."/>
            <person name="Oyono O.L."/>
            <person name="Patti C."/>
            <person name="Phunkhang P."/>
            <person name="Pierre F."/>
            <person name="Priest M."/>
            <person name="Raghuraman S."/>
            <person name="Rege F."/>
            <person name="Reyes R."/>
            <person name="Rise C."/>
            <person name="Rogov P."/>
            <person name="Ross K."/>
            <person name="Ryan E."/>
            <person name="Settipalli S."/>
            <person name="Shea T."/>
            <person name="Sherpa N."/>
            <person name="Shi L."/>
            <person name="Shih D."/>
            <person name="Sparrow T."/>
            <person name="Spaulding J."/>
            <person name="Stalker J."/>
            <person name="Stange-Thomann N."/>
            <person name="Stavropoulos S."/>
            <person name="Stone C."/>
            <person name="Strader C."/>
            <person name="Tesfaye S."/>
            <person name="Thomson T."/>
            <person name="Thoulutsang Y."/>
            <person name="Thoulutsang D."/>
            <person name="Topham K."/>
            <person name="Topping I."/>
            <person name="Tsamla T."/>
            <person name="Vassiliev H."/>
            <person name="Vo A."/>
            <person name="Wangchuk T."/>
            <person name="Wangdi T."/>
            <person name="Weiand M."/>
            <person name="Wilkinson J."/>
            <person name="Wilson A."/>
            <person name="Yadav S."/>
            <person name="Young G."/>
            <person name="Yu Q."/>
            <person name="Zembek L."/>
            <person name="Zhong D."/>
            <person name="Zimmer A."/>
            <person name="Zwirko Z."/>
            <person name="Jaffe D.B."/>
            <person name="Alvarez P."/>
            <person name="Brockman W."/>
            <person name="Butler J."/>
            <person name="Chin C."/>
            <person name="Gnerre S."/>
            <person name="Grabherr M."/>
            <person name="Kleber M."/>
            <person name="Mauceli E."/>
            <person name="MacCallum I."/>
        </authorList>
    </citation>
    <scope>NUCLEOTIDE SEQUENCE [LARGE SCALE GENOMIC DNA]</scope>
    <source>
        <strain evidence="3">Rob3c / Tucson 14021-0248.25</strain>
    </source>
</reference>
<gene>
    <name evidence="2" type="primary">Dsec\GM13119</name>
    <name evidence="2" type="ORF">Dsec_GM13119</name>
</gene>
<dbReference type="HOGENOM" id="CLU_2742775_0_0_1"/>
<dbReference type="SMR" id="B4IP07"/>
<dbReference type="AlphaFoldDB" id="B4IP07"/>